<evidence type="ECO:0000256" key="2">
    <source>
        <dbReference type="ARBA" id="ARBA00022771"/>
    </source>
</evidence>
<proteinExistence type="predicted"/>
<name>Q23FY2_TETTS</name>
<keyword evidence="2" id="KW-0863">Zinc-finger</keyword>
<dbReference type="EMBL" id="GG662704">
    <property type="protein sequence ID" value="EAR95478.1"/>
    <property type="molecule type" value="Genomic_DNA"/>
</dbReference>
<feature type="region of interest" description="Disordered" evidence="4">
    <location>
        <begin position="1"/>
        <end position="50"/>
    </location>
</feature>
<evidence type="ECO:0000256" key="4">
    <source>
        <dbReference type="SAM" id="MobiDB-lite"/>
    </source>
</evidence>
<dbReference type="OrthoDB" id="412596at2759"/>
<dbReference type="InterPro" id="IPR043145">
    <property type="entry name" value="Znf_ZZ_sf"/>
</dbReference>
<dbReference type="KEGG" id="tet:TTHERM_00077830"/>
<reference evidence="6" key="1">
    <citation type="journal article" date="2006" name="PLoS Biol.">
        <title>Macronuclear genome sequence of the ciliate Tetrahymena thermophila, a model eukaryote.</title>
        <authorList>
            <person name="Eisen J.A."/>
            <person name="Coyne R.S."/>
            <person name="Wu M."/>
            <person name="Wu D."/>
            <person name="Thiagarajan M."/>
            <person name="Wortman J.R."/>
            <person name="Badger J.H."/>
            <person name="Ren Q."/>
            <person name="Amedeo P."/>
            <person name="Jones K.M."/>
            <person name="Tallon L.J."/>
            <person name="Delcher A.L."/>
            <person name="Salzberg S.L."/>
            <person name="Silva J.C."/>
            <person name="Haas B.J."/>
            <person name="Majoros W.H."/>
            <person name="Farzad M."/>
            <person name="Carlton J.M."/>
            <person name="Smith R.K. Jr."/>
            <person name="Garg J."/>
            <person name="Pearlman R.E."/>
            <person name="Karrer K.M."/>
            <person name="Sun L."/>
            <person name="Manning G."/>
            <person name="Elde N.C."/>
            <person name="Turkewitz A.P."/>
            <person name="Asai D.J."/>
            <person name="Wilkes D.E."/>
            <person name="Wang Y."/>
            <person name="Cai H."/>
            <person name="Collins K."/>
            <person name="Stewart B.A."/>
            <person name="Lee S.R."/>
            <person name="Wilamowska K."/>
            <person name="Weinberg Z."/>
            <person name="Ruzzo W.L."/>
            <person name="Wloga D."/>
            <person name="Gaertig J."/>
            <person name="Frankel J."/>
            <person name="Tsao C.-C."/>
            <person name="Gorovsky M.A."/>
            <person name="Keeling P.J."/>
            <person name="Waller R.F."/>
            <person name="Patron N.J."/>
            <person name="Cherry J.M."/>
            <person name="Stover N.A."/>
            <person name="Krieger C.J."/>
            <person name="del Toro C."/>
            <person name="Ryder H.F."/>
            <person name="Williamson S.C."/>
            <person name="Barbeau R.A."/>
            <person name="Hamilton E.P."/>
            <person name="Orias E."/>
        </authorList>
    </citation>
    <scope>NUCLEOTIDE SEQUENCE [LARGE SCALE GENOMIC DNA]</scope>
    <source>
        <strain evidence="6">SB210</strain>
    </source>
</reference>
<keyword evidence="6" id="KW-1185">Reference proteome</keyword>
<evidence type="ECO:0000256" key="3">
    <source>
        <dbReference type="ARBA" id="ARBA00022833"/>
    </source>
</evidence>
<dbReference type="AlphaFoldDB" id="Q23FY2"/>
<dbReference type="Proteomes" id="UP000009168">
    <property type="component" value="Unassembled WGS sequence"/>
</dbReference>
<dbReference type="HOGENOM" id="CLU_913618_0_0_1"/>
<dbReference type="InParanoid" id="Q23FY2"/>
<keyword evidence="3" id="KW-0862">Zinc</keyword>
<dbReference type="RefSeq" id="XP_001015723.1">
    <property type="nucleotide sequence ID" value="XM_001015723.1"/>
</dbReference>
<evidence type="ECO:0000313" key="6">
    <source>
        <dbReference type="Proteomes" id="UP000009168"/>
    </source>
</evidence>
<protein>
    <submittedName>
        <fullName evidence="5">Uncharacterized protein</fullName>
    </submittedName>
</protein>
<dbReference type="GO" id="GO:0008270">
    <property type="term" value="F:zinc ion binding"/>
    <property type="evidence" value="ECO:0007669"/>
    <property type="project" value="UniProtKB-KW"/>
</dbReference>
<gene>
    <name evidence="5" type="ORF">TTHERM_00077830</name>
</gene>
<sequence>MFAQIQTQTQKNTLQQPQGLFSLPNTSISSQQQQPVGQSLFNTSQTNSKNGLNIQTSQQQVSLFQTGQNSSPLFLNNINQNNQQNQNTQNSLTCQPAQTVQQLETQNQKMGLFQTNQNTSLNFLNDLNKNNKQEQVSSNQQKSIFQNTQNIFNQQSTSQNNYKSMFAPQQDFQNTLNTQSPQMLLTANNLPQQLQQENQALKEKILQMDQRICELEKQVKQNDEQNQKIMQLENNFKLLAQFCSQNFKGLCNKGHILEHCTSFLAQNFSCDVCKQNLKDTGLGSYKCQACDFDRCEKCYNENRLI</sequence>
<accession>Q23FY2</accession>
<dbReference type="GeneID" id="7837029"/>
<evidence type="ECO:0000256" key="1">
    <source>
        <dbReference type="ARBA" id="ARBA00022723"/>
    </source>
</evidence>
<keyword evidence="1" id="KW-0479">Metal-binding</keyword>
<organism evidence="5 6">
    <name type="scientific">Tetrahymena thermophila (strain SB210)</name>
    <dbReference type="NCBI Taxonomy" id="312017"/>
    <lineage>
        <taxon>Eukaryota</taxon>
        <taxon>Sar</taxon>
        <taxon>Alveolata</taxon>
        <taxon>Ciliophora</taxon>
        <taxon>Intramacronucleata</taxon>
        <taxon>Oligohymenophorea</taxon>
        <taxon>Hymenostomatida</taxon>
        <taxon>Tetrahymenina</taxon>
        <taxon>Tetrahymenidae</taxon>
        <taxon>Tetrahymena</taxon>
    </lineage>
</organism>
<evidence type="ECO:0000313" key="5">
    <source>
        <dbReference type="EMBL" id="EAR95478.1"/>
    </source>
</evidence>
<dbReference type="Gene3D" id="3.30.60.90">
    <property type="match status" value="1"/>
</dbReference>